<dbReference type="InterPro" id="IPR011335">
    <property type="entry name" value="Restrct_endonuc-II-like"/>
</dbReference>
<dbReference type="InterPro" id="IPR038726">
    <property type="entry name" value="PDDEXK_AddAB-type"/>
</dbReference>
<protein>
    <submittedName>
        <fullName evidence="2">PD-(D/E)XK nuclease superfamily protein</fullName>
    </submittedName>
</protein>
<keyword evidence="3" id="KW-1185">Reference proteome</keyword>
<dbReference type="Pfam" id="PF12705">
    <property type="entry name" value="PDDEXK_1"/>
    <property type="match status" value="1"/>
</dbReference>
<dbReference type="Gene3D" id="3.40.50.300">
    <property type="entry name" value="P-loop containing nucleotide triphosphate hydrolases"/>
    <property type="match status" value="1"/>
</dbReference>
<dbReference type="Gene3D" id="1.10.486.10">
    <property type="entry name" value="PCRA, domain 4"/>
    <property type="match status" value="1"/>
</dbReference>
<evidence type="ECO:0000313" key="2">
    <source>
        <dbReference type="EMBL" id="SHG85472.1"/>
    </source>
</evidence>
<dbReference type="Gene3D" id="3.90.320.10">
    <property type="match status" value="1"/>
</dbReference>
<dbReference type="SUPFAM" id="SSF52980">
    <property type="entry name" value="Restriction endonuclease-like"/>
    <property type="match status" value="1"/>
</dbReference>
<dbReference type="InterPro" id="IPR011604">
    <property type="entry name" value="PDDEXK-like_dom_sf"/>
</dbReference>
<gene>
    <name evidence="2" type="ORF">SAMN05444148_1107</name>
</gene>
<name>A0A1M5N7P8_9FLAO</name>
<dbReference type="Proteomes" id="UP000184522">
    <property type="component" value="Unassembled WGS sequence"/>
</dbReference>
<dbReference type="EMBL" id="FQWS01000001">
    <property type="protein sequence ID" value="SHG85472.1"/>
    <property type="molecule type" value="Genomic_DNA"/>
</dbReference>
<reference evidence="3" key="1">
    <citation type="submission" date="2016-11" db="EMBL/GenBank/DDBJ databases">
        <authorList>
            <person name="Varghese N."/>
            <person name="Submissions S."/>
        </authorList>
    </citation>
    <scope>NUCLEOTIDE SEQUENCE [LARGE SCALE GENOMIC DNA]</scope>
    <source>
        <strain evidence="3">DSM 25330</strain>
    </source>
</reference>
<feature type="domain" description="PD-(D/E)XK endonuclease-like" evidence="1">
    <location>
        <begin position="639"/>
        <end position="909"/>
    </location>
</feature>
<accession>A0A1M5N7P8</accession>
<sequence>MVTFIEDVLRDLKKNNEDFSNCIFILPSKRAGVFLKSQINKYISHTSFAPEIISIEDFVQDLSQLRQVSGIELLFQFYSSYIRITPKEQVEPFETFSKWAQILIQDFNEIDRYLVSSNQIFDYLSAIQELNHWSLKDEKTELVTNYLSFWKNLKSYYTEFTNDIIASETAYQGLIYKEATEHIETYIQNTEKRHIFLGFNALNTSEEHIIQELLQNNLAYVYWDADSHFINNKHHSAGLFSRQHKSNWIYYKTNPFNWIKSNYKEEKNITVIGCPKSVGQSKYVGHLLKRLSEHNQNLSNTAIVLGDEMLLSPLLNSLPESIKSVNVTMGLPLKAIALTPLFEQIFTLHKLKSKQYYYKDVVGIISNQMLQYVLDSSQDIIKHIQQNNIVYLSNDDLLKITSKNDTEVIKILFDNWEVSMSQNIEKCVRLIEIMRLAFTETKSEKRLELEYLYRFNTLFNEMSTLNSKYGYINDVSALFSIYKELLNTETLDFQGEPLEGLQIMGMLESRVLDFETVIITSVNEGILPGGKTNNSFIPYDVKIENNLPTYKEKDAVYTYHFYNLIQRAKNVYLIYNTEVDALKGGEKSRFITQLEVDGIHDIKHQIASPKVPKTEITLTTIKKDIDVIEKLKIVASKGFSPSSLTNYIRNPIDFYFEKILEIESTEEVEETVAANTLGTVVHNTLEDFYKPFEAQLLSIEDLQKMKSLVNQTVSLHFKNEYKQGDITTGKNLITFEIAKRYVTNFINSEIELLQNGNTLKIVAVEVNNSVTLSIPELNFPIKLKGKVDRVDELNGVTRVIDYKSGKVEQNKVEIVDWEDLNTDYNKYSKSFQVLCYAYMMHAKNQVNLPIEAGIISFKNLKEGFLKFGKKESSKSRSKNQLITEDTLNAFEIQLKNLILEICNPDLDFVEKELD</sequence>
<organism evidence="2 3">
    <name type="scientific">Winogradskyella jejuensis</name>
    <dbReference type="NCBI Taxonomy" id="1089305"/>
    <lineage>
        <taxon>Bacteria</taxon>
        <taxon>Pseudomonadati</taxon>
        <taxon>Bacteroidota</taxon>
        <taxon>Flavobacteriia</taxon>
        <taxon>Flavobacteriales</taxon>
        <taxon>Flavobacteriaceae</taxon>
        <taxon>Winogradskyella</taxon>
    </lineage>
</organism>
<dbReference type="OrthoDB" id="9762792at2"/>
<dbReference type="RefSeq" id="WP_073084039.1">
    <property type="nucleotide sequence ID" value="NZ_FQWS01000001.1"/>
</dbReference>
<proteinExistence type="predicted"/>
<evidence type="ECO:0000259" key="1">
    <source>
        <dbReference type="Pfam" id="PF12705"/>
    </source>
</evidence>
<evidence type="ECO:0000313" key="3">
    <source>
        <dbReference type="Proteomes" id="UP000184522"/>
    </source>
</evidence>
<dbReference type="STRING" id="1089305.SAMN05444148_1107"/>
<dbReference type="InterPro" id="IPR027417">
    <property type="entry name" value="P-loop_NTPase"/>
</dbReference>
<dbReference type="SUPFAM" id="SSF52540">
    <property type="entry name" value="P-loop containing nucleoside triphosphate hydrolases"/>
    <property type="match status" value="1"/>
</dbReference>
<dbReference type="AlphaFoldDB" id="A0A1M5N7P8"/>